<organism evidence="4 5">
    <name type="scientific">Paludibacter jiangxiensis</name>
    <dbReference type="NCBI Taxonomy" id="681398"/>
    <lineage>
        <taxon>Bacteria</taxon>
        <taxon>Pseudomonadati</taxon>
        <taxon>Bacteroidota</taxon>
        <taxon>Bacteroidia</taxon>
        <taxon>Bacteroidales</taxon>
        <taxon>Paludibacteraceae</taxon>
        <taxon>Paludibacter</taxon>
    </lineage>
</organism>
<dbReference type="EMBL" id="BDCR01000003">
    <property type="protein sequence ID" value="GAT62931.1"/>
    <property type="molecule type" value="Genomic_DNA"/>
</dbReference>
<dbReference type="OrthoDB" id="5419426at2"/>
<evidence type="ECO:0000256" key="1">
    <source>
        <dbReference type="ARBA" id="ARBA00022679"/>
    </source>
</evidence>
<dbReference type="InterPro" id="IPR016181">
    <property type="entry name" value="Acyl_CoA_acyltransferase"/>
</dbReference>
<dbReference type="InterPro" id="IPR000182">
    <property type="entry name" value="GNAT_dom"/>
</dbReference>
<sequence length="163" mass="18085">MNNTITLRKIQPEDNRELAEIIRSVLSEHDVARPGTVFTDPTTDALYQLFQTPRSVYWVVEVDGKLSGGCGVFPTEGLPEGCAELVKFYVSASQRGTGLGKLLMQKCFESAVELRYTQLYLESFPELAKAVGMYEKAGFHTIPHPLGNSGHTACTLWMVKDLI</sequence>
<dbReference type="Gene3D" id="3.40.630.30">
    <property type="match status" value="1"/>
</dbReference>
<comment type="caution">
    <text evidence="4">The sequence shown here is derived from an EMBL/GenBank/DDBJ whole genome shotgun (WGS) entry which is preliminary data.</text>
</comment>
<dbReference type="CDD" id="cd04301">
    <property type="entry name" value="NAT_SF"/>
    <property type="match status" value="1"/>
</dbReference>
<dbReference type="InterPro" id="IPR050832">
    <property type="entry name" value="Bact_Acetyltransf"/>
</dbReference>
<gene>
    <name evidence="4" type="ORF">PJIAN_3243</name>
</gene>
<evidence type="ECO:0000259" key="3">
    <source>
        <dbReference type="PROSITE" id="PS51186"/>
    </source>
</evidence>
<dbReference type="STRING" id="681398.PJIAN_3243"/>
<dbReference type="Pfam" id="PF00583">
    <property type="entry name" value="Acetyltransf_1"/>
    <property type="match status" value="1"/>
</dbReference>
<dbReference type="GO" id="GO:0016747">
    <property type="term" value="F:acyltransferase activity, transferring groups other than amino-acyl groups"/>
    <property type="evidence" value="ECO:0007669"/>
    <property type="project" value="InterPro"/>
</dbReference>
<evidence type="ECO:0000256" key="2">
    <source>
        <dbReference type="ARBA" id="ARBA00023315"/>
    </source>
</evidence>
<dbReference type="PROSITE" id="PS51186">
    <property type="entry name" value="GNAT"/>
    <property type="match status" value="1"/>
</dbReference>
<protein>
    <submittedName>
        <fullName evidence="4">Putative acetyltransferase</fullName>
    </submittedName>
</protein>
<dbReference type="Proteomes" id="UP000076586">
    <property type="component" value="Unassembled WGS sequence"/>
</dbReference>
<reference evidence="5" key="1">
    <citation type="submission" date="2016-04" db="EMBL/GenBank/DDBJ databases">
        <title>Draft genome sequence of Paludibacter jiangxiensis strain NM7.</title>
        <authorList>
            <person name="Qiu Y."/>
            <person name="Matsuura N."/>
            <person name="Ohashi A."/>
            <person name="Tourlousse M.D."/>
            <person name="Sekiguchi Y."/>
        </authorList>
    </citation>
    <scope>NUCLEOTIDE SEQUENCE [LARGE SCALE GENOMIC DNA]</scope>
    <source>
        <strain evidence="5">NM7</strain>
    </source>
</reference>
<keyword evidence="2" id="KW-0012">Acyltransferase</keyword>
<name>A0A170ZR39_9BACT</name>
<keyword evidence="1 4" id="KW-0808">Transferase</keyword>
<proteinExistence type="predicted"/>
<reference evidence="5" key="2">
    <citation type="journal article" date="2017" name="Genome Announc.">
        <title>Draft genome sequence of Paludibacter jiangxiensis NM7(T), a propionate-producing fermentative bacterium.</title>
        <authorList>
            <person name="Qiu Y.-L."/>
            <person name="Tourlousse D.M."/>
            <person name="Matsuura N."/>
            <person name="Ohashi A."/>
            <person name="Sekiguchi Y."/>
        </authorList>
    </citation>
    <scope>NUCLEOTIDE SEQUENCE [LARGE SCALE GENOMIC DNA]</scope>
    <source>
        <strain evidence="5">NM7</strain>
    </source>
</reference>
<accession>A0A170ZR39</accession>
<keyword evidence="5" id="KW-1185">Reference proteome</keyword>
<evidence type="ECO:0000313" key="4">
    <source>
        <dbReference type="EMBL" id="GAT62931.1"/>
    </source>
</evidence>
<evidence type="ECO:0000313" key="5">
    <source>
        <dbReference type="Proteomes" id="UP000076586"/>
    </source>
</evidence>
<dbReference type="SUPFAM" id="SSF55729">
    <property type="entry name" value="Acyl-CoA N-acyltransferases (Nat)"/>
    <property type="match status" value="1"/>
</dbReference>
<dbReference type="RefSeq" id="WP_068703676.1">
    <property type="nucleotide sequence ID" value="NZ_BDCR01000003.1"/>
</dbReference>
<dbReference type="PANTHER" id="PTHR43877">
    <property type="entry name" value="AMINOALKYLPHOSPHONATE N-ACETYLTRANSFERASE-RELATED-RELATED"/>
    <property type="match status" value="1"/>
</dbReference>
<feature type="domain" description="N-acetyltransferase" evidence="3">
    <location>
        <begin position="5"/>
        <end position="163"/>
    </location>
</feature>
<dbReference type="AlphaFoldDB" id="A0A170ZR39"/>